<dbReference type="GO" id="GO:0005576">
    <property type="term" value="C:extracellular region"/>
    <property type="evidence" value="ECO:0007669"/>
    <property type="project" value="InterPro"/>
</dbReference>
<dbReference type="Proteomes" id="UP000231644">
    <property type="component" value="Unassembled WGS sequence"/>
</dbReference>
<dbReference type="Gene3D" id="2.60.120.200">
    <property type="match status" value="1"/>
</dbReference>
<keyword evidence="2" id="KW-0732">Signal</keyword>
<dbReference type="InterPro" id="IPR013320">
    <property type="entry name" value="ConA-like_dom_sf"/>
</dbReference>
<dbReference type="GO" id="GO:0007155">
    <property type="term" value="P:cell adhesion"/>
    <property type="evidence" value="ECO:0007669"/>
    <property type="project" value="InterPro"/>
</dbReference>
<accession>A0A1I1NPE7</accession>
<protein>
    <submittedName>
        <fullName evidence="4">VPLPA-CTERM protein sorting domain-containing protein</fullName>
    </submittedName>
</protein>
<name>A0A1I1NPE7_9RHOB</name>
<evidence type="ECO:0000256" key="2">
    <source>
        <dbReference type="SAM" id="SignalP"/>
    </source>
</evidence>
<dbReference type="AlphaFoldDB" id="A0A1I1NPE7"/>
<evidence type="ECO:0000256" key="1">
    <source>
        <dbReference type="SAM" id="Phobius"/>
    </source>
</evidence>
<keyword evidence="1" id="KW-1133">Transmembrane helix</keyword>
<dbReference type="InterPro" id="IPR022472">
    <property type="entry name" value="VPLPA-CTERM"/>
</dbReference>
<reference evidence="4 5" key="1">
    <citation type="submission" date="2016-10" db="EMBL/GenBank/DDBJ databases">
        <authorList>
            <person name="de Groot N.N."/>
        </authorList>
    </citation>
    <scope>NUCLEOTIDE SEQUENCE [LARGE SCALE GENOMIC DNA]</scope>
    <source>
        <strain evidence="4 5">DSM 29619</strain>
    </source>
</reference>
<feature type="transmembrane region" description="Helical" evidence="1">
    <location>
        <begin position="220"/>
        <end position="239"/>
    </location>
</feature>
<evidence type="ECO:0000259" key="3">
    <source>
        <dbReference type="PROSITE" id="PS51236"/>
    </source>
</evidence>
<keyword evidence="1" id="KW-0472">Membrane</keyword>
<keyword evidence="5" id="KW-1185">Reference proteome</keyword>
<dbReference type="InterPro" id="IPR008859">
    <property type="entry name" value="Thrombospondin_C"/>
</dbReference>
<dbReference type="GO" id="GO:0005509">
    <property type="term" value="F:calcium ion binding"/>
    <property type="evidence" value="ECO:0007669"/>
    <property type="project" value="InterPro"/>
</dbReference>
<dbReference type="Pfam" id="PF05735">
    <property type="entry name" value="TSP_C"/>
    <property type="match status" value="1"/>
</dbReference>
<feature type="chain" id="PRO_5014149404" evidence="2">
    <location>
        <begin position="21"/>
        <end position="245"/>
    </location>
</feature>
<organism evidence="4 5">
    <name type="scientific">Pseudooceanicola nitratireducens</name>
    <dbReference type="NCBI Taxonomy" id="517719"/>
    <lineage>
        <taxon>Bacteria</taxon>
        <taxon>Pseudomonadati</taxon>
        <taxon>Pseudomonadota</taxon>
        <taxon>Alphaproteobacteria</taxon>
        <taxon>Rhodobacterales</taxon>
        <taxon>Paracoccaceae</taxon>
        <taxon>Pseudooceanicola</taxon>
    </lineage>
</organism>
<gene>
    <name evidence="4" type="ORF">SAMN05421762_3082</name>
</gene>
<keyword evidence="1" id="KW-0812">Transmembrane</keyword>
<dbReference type="NCBIfam" id="TIGR03370">
    <property type="entry name" value="VPLPA-CTERM"/>
    <property type="match status" value="1"/>
</dbReference>
<dbReference type="SUPFAM" id="SSF49899">
    <property type="entry name" value="Concanavalin A-like lectins/glucanases"/>
    <property type="match status" value="1"/>
</dbReference>
<dbReference type="PROSITE" id="PS51236">
    <property type="entry name" value="TSP_CTER"/>
    <property type="match status" value="1"/>
</dbReference>
<dbReference type="EMBL" id="FOLX01000001">
    <property type="protein sequence ID" value="SFC99554.1"/>
    <property type="molecule type" value="Genomic_DNA"/>
</dbReference>
<proteinExistence type="predicted"/>
<feature type="signal peptide" evidence="2">
    <location>
        <begin position="1"/>
        <end position="20"/>
    </location>
</feature>
<feature type="domain" description="TSP C-terminal" evidence="3">
    <location>
        <begin position="16"/>
        <end position="221"/>
    </location>
</feature>
<sequence length="245" mass="25952">MRNTFIAAVCAALLPVAAAAAPVDLSTWTANGNGSWNLAGDNNSVKQTLNNNPTVFINQKNSQGLALSGTIKVETTSDDDFIGFVLGYNNGDLTNGAADYLLIDWKQGNQTYHGCTGSAGLSISRVSGQLGDNSGAWCHDPANNVTELQRATTFGNTGWLDNTEYTFELIFTGTNVQVSVNGQKELDINGSFANGSFGFYNYSQANVRYAGLQEEIAPAVPLPASLPLMLAGFGGLAALRRKARK</sequence>
<evidence type="ECO:0000313" key="4">
    <source>
        <dbReference type="EMBL" id="SFC99554.1"/>
    </source>
</evidence>
<evidence type="ECO:0000313" key="5">
    <source>
        <dbReference type="Proteomes" id="UP000231644"/>
    </source>
</evidence>